<dbReference type="Proteomes" id="UP001214576">
    <property type="component" value="Unassembled WGS sequence"/>
</dbReference>
<evidence type="ECO:0000256" key="2">
    <source>
        <dbReference type="ARBA" id="ARBA00004496"/>
    </source>
</evidence>
<sequence>MQKSPNSDIPVETLNPTRQGTGAVQMRIKNANSHHDRLSQSKSMILTDAGKVTEPISRHRRNHSQHVLKDVIPPLEQLMVEKEGYLQKAKIADGGKKLRKNWSTSWIVLSSRKIEFYKESKQQALSNMKTGNKPESVDLYGAHIEWAKEKSSRKNVFQSMALQTGVHTGLWLHLQKRGVTTLKTVTWAPFQVTLNPGFFHEVLAYDSSPY</sequence>
<keyword evidence="3" id="KW-0343">GTPase activation</keyword>
<evidence type="ECO:0000313" key="9">
    <source>
        <dbReference type="Proteomes" id="UP001214576"/>
    </source>
</evidence>
<feature type="domain" description="PH" evidence="7">
    <location>
        <begin position="80"/>
        <end position="159"/>
    </location>
</feature>
<evidence type="ECO:0000259" key="7">
    <source>
        <dbReference type="Pfam" id="PF00169"/>
    </source>
</evidence>
<dbReference type="SUPFAM" id="SSF50729">
    <property type="entry name" value="PH domain-like"/>
    <property type="match status" value="1"/>
</dbReference>
<evidence type="ECO:0000256" key="4">
    <source>
        <dbReference type="ARBA" id="ARBA00022490"/>
    </source>
</evidence>
<comment type="subcellular location">
    <subcellularLocation>
        <location evidence="2">Cytoplasm</location>
    </subcellularLocation>
    <subcellularLocation>
        <location evidence="1">Membrane</location>
        <topology evidence="1">Peripheral membrane protein</topology>
    </subcellularLocation>
</comment>
<dbReference type="CDD" id="cd13233">
    <property type="entry name" value="PH_ARHGAP9-like"/>
    <property type="match status" value="1"/>
</dbReference>
<dbReference type="InterPro" id="IPR050729">
    <property type="entry name" value="Rho-GAP"/>
</dbReference>
<evidence type="ECO:0000256" key="5">
    <source>
        <dbReference type="ARBA" id="ARBA00023136"/>
    </source>
</evidence>
<protein>
    <recommendedName>
        <fullName evidence="7">PH domain-containing protein</fullName>
    </recommendedName>
</protein>
<dbReference type="Gene3D" id="2.30.29.30">
    <property type="entry name" value="Pleckstrin-homology domain (PH domain)/Phosphotyrosine-binding domain (PTB)"/>
    <property type="match status" value="1"/>
</dbReference>
<dbReference type="GO" id="GO:0005096">
    <property type="term" value="F:GTPase activator activity"/>
    <property type="evidence" value="ECO:0007669"/>
    <property type="project" value="UniProtKB-KW"/>
</dbReference>
<dbReference type="InterPro" id="IPR001849">
    <property type="entry name" value="PH_domain"/>
</dbReference>
<evidence type="ECO:0000313" key="8">
    <source>
        <dbReference type="EMBL" id="KAI4544212.1"/>
    </source>
</evidence>
<keyword evidence="4" id="KW-0963">Cytoplasm</keyword>
<dbReference type="PANTHER" id="PTHR23176">
    <property type="entry name" value="RHO/RAC/CDC GTPASE-ACTIVATING PROTEIN"/>
    <property type="match status" value="1"/>
</dbReference>
<comment type="caution">
    <text evidence="8">The sequence shown here is derived from an EMBL/GenBank/DDBJ whole genome shotgun (WGS) entry which is preliminary data.</text>
</comment>
<dbReference type="GO" id="GO:0016020">
    <property type="term" value="C:membrane"/>
    <property type="evidence" value="ECO:0007669"/>
    <property type="project" value="UniProtKB-SubCell"/>
</dbReference>
<gene>
    <name evidence="8" type="ORF">MG293_004478</name>
</gene>
<dbReference type="InterPro" id="IPR011993">
    <property type="entry name" value="PH-like_dom_sf"/>
</dbReference>
<reference evidence="8" key="1">
    <citation type="submission" date="2022-03" db="EMBL/GenBank/DDBJ databases">
        <title>Genomic analyses of argali, domestic sheep and their hybrids provide insights into chromosomal evolution, heterosis and genetic basis of agronomic traits.</title>
        <authorList>
            <person name="Li M."/>
        </authorList>
    </citation>
    <scope>NUCLEOTIDE SEQUENCE</scope>
    <source>
        <strain evidence="8">CAU-MHL-2022a</strain>
        <tissue evidence="8">Skin</tissue>
    </source>
</reference>
<proteinExistence type="predicted"/>
<keyword evidence="9" id="KW-1185">Reference proteome</keyword>
<dbReference type="Pfam" id="PF00169">
    <property type="entry name" value="PH"/>
    <property type="match status" value="1"/>
</dbReference>
<dbReference type="PANTHER" id="PTHR23176:SF108">
    <property type="entry name" value="RHO GTPASE-ACTIVATING PROTEIN 15"/>
    <property type="match status" value="1"/>
</dbReference>
<accession>A0AAD4YEC5</accession>
<dbReference type="AlphaFoldDB" id="A0AAD4YEC5"/>
<keyword evidence="5" id="KW-0472">Membrane</keyword>
<dbReference type="GO" id="GO:0005737">
    <property type="term" value="C:cytoplasm"/>
    <property type="evidence" value="ECO:0007669"/>
    <property type="project" value="UniProtKB-SubCell"/>
</dbReference>
<evidence type="ECO:0000256" key="6">
    <source>
        <dbReference type="SAM" id="MobiDB-lite"/>
    </source>
</evidence>
<feature type="region of interest" description="Disordered" evidence="6">
    <location>
        <begin position="1"/>
        <end position="20"/>
    </location>
</feature>
<name>A0AAD4YEC5_OVIAM</name>
<dbReference type="EMBL" id="JAKZEL010000004">
    <property type="protein sequence ID" value="KAI4544212.1"/>
    <property type="molecule type" value="Genomic_DNA"/>
</dbReference>
<evidence type="ECO:0000256" key="1">
    <source>
        <dbReference type="ARBA" id="ARBA00004170"/>
    </source>
</evidence>
<evidence type="ECO:0000256" key="3">
    <source>
        <dbReference type="ARBA" id="ARBA00022468"/>
    </source>
</evidence>
<organism evidence="8 9">
    <name type="scientific">Ovis ammon polii</name>
    <dbReference type="NCBI Taxonomy" id="230172"/>
    <lineage>
        <taxon>Eukaryota</taxon>
        <taxon>Metazoa</taxon>
        <taxon>Chordata</taxon>
        <taxon>Craniata</taxon>
        <taxon>Vertebrata</taxon>
        <taxon>Euteleostomi</taxon>
        <taxon>Mammalia</taxon>
        <taxon>Eutheria</taxon>
        <taxon>Laurasiatheria</taxon>
        <taxon>Artiodactyla</taxon>
        <taxon>Ruminantia</taxon>
        <taxon>Pecora</taxon>
        <taxon>Bovidae</taxon>
        <taxon>Caprinae</taxon>
        <taxon>Ovis</taxon>
    </lineage>
</organism>